<dbReference type="InterPro" id="IPR013520">
    <property type="entry name" value="Ribonucl_H"/>
</dbReference>
<organism evidence="5 6">
    <name type="scientific">Agarivorans aestuarii</name>
    <dbReference type="NCBI Taxonomy" id="1563703"/>
    <lineage>
        <taxon>Bacteria</taxon>
        <taxon>Pseudomonadati</taxon>
        <taxon>Pseudomonadota</taxon>
        <taxon>Gammaproteobacteria</taxon>
        <taxon>Alteromonadales</taxon>
        <taxon>Alteromonadaceae</taxon>
        <taxon>Agarivorans</taxon>
    </lineage>
</organism>
<keyword evidence="2" id="KW-0378">Hydrolase</keyword>
<keyword evidence="6" id="KW-1185">Reference proteome</keyword>
<proteinExistence type="predicted"/>
<evidence type="ECO:0000313" key="5">
    <source>
        <dbReference type="EMBL" id="MEE1673074.1"/>
    </source>
</evidence>
<dbReference type="Pfam" id="PF00929">
    <property type="entry name" value="RNase_T"/>
    <property type="match status" value="1"/>
</dbReference>
<accession>A0ABU7G1L6</accession>
<feature type="domain" description="Exonuclease" evidence="4">
    <location>
        <begin position="47"/>
        <end position="221"/>
    </location>
</feature>
<dbReference type="Gene3D" id="3.30.420.10">
    <property type="entry name" value="Ribonuclease H-like superfamily/Ribonuclease H"/>
    <property type="match status" value="1"/>
</dbReference>
<protein>
    <submittedName>
        <fullName evidence="5">Exonuclease domain-containing protein</fullName>
    </submittedName>
</protein>
<dbReference type="Proteomes" id="UP001310248">
    <property type="component" value="Unassembled WGS sequence"/>
</dbReference>
<gene>
    <name evidence="5" type="ORF">SNR37_002487</name>
</gene>
<evidence type="ECO:0000256" key="1">
    <source>
        <dbReference type="ARBA" id="ARBA00022722"/>
    </source>
</evidence>
<dbReference type="InterPro" id="IPR036397">
    <property type="entry name" value="RNaseH_sf"/>
</dbReference>
<reference evidence="6" key="1">
    <citation type="submission" date="2023-07" db="EMBL/GenBank/DDBJ databases">
        <title>Draft genome sequence of Agarivorans aestuarii strain ZMCS4, a CAZymes producing bacteria isolated from the marine brown algae Clodostephus spongiosus.</title>
        <authorList>
            <person name="Lorente B."/>
            <person name="Cabral C."/>
            <person name="Frias J."/>
            <person name="Faria J."/>
            <person name="Toubarro D."/>
        </authorList>
    </citation>
    <scope>NUCLEOTIDE SEQUENCE [LARGE SCALE GENOMIC DNA]</scope>
    <source>
        <strain evidence="6">ZMCS4</strain>
    </source>
</reference>
<name>A0ABU7G1L6_9ALTE</name>
<evidence type="ECO:0000313" key="6">
    <source>
        <dbReference type="Proteomes" id="UP001310248"/>
    </source>
</evidence>
<dbReference type="GO" id="GO:0004527">
    <property type="term" value="F:exonuclease activity"/>
    <property type="evidence" value="ECO:0007669"/>
    <property type="project" value="UniProtKB-KW"/>
</dbReference>
<dbReference type="CDD" id="cd06127">
    <property type="entry name" value="DEDDh"/>
    <property type="match status" value="1"/>
</dbReference>
<dbReference type="PANTHER" id="PTHR30231:SF4">
    <property type="entry name" value="PROTEIN NEN2"/>
    <property type="match status" value="1"/>
</dbReference>
<keyword evidence="3 5" id="KW-0269">Exonuclease</keyword>
<comment type="caution">
    <text evidence="5">The sequence shown here is derived from an EMBL/GenBank/DDBJ whole genome shotgun (WGS) entry which is preliminary data.</text>
</comment>
<sequence length="233" mass="26092">MLKRFKPLAKLANQRSKALAKTTLPKDLALLLSAELPKENTLINDLEFLAFDIETTGLDPSTDQILSIGFVTMKNLRINMQGAEHYFVNSGTKVKAETAVINQIVPEMLEQGISLDVAMDKLFNAMQNKVLLVHGRCVEQQFIEAYLEQRYQDSSFPLLWIDTLSIEKSLLANVNRQKTGDYRLASVRKRYGLPDYPGHNALVDAVATAELLLAQSKRVYAQTPQVISALVKN</sequence>
<evidence type="ECO:0000256" key="3">
    <source>
        <dbReference type="ARBA" id="ARBA00022839"/>
    </source>
</evidence>
<dbReference type="RefSeq" id="WP_329774450.1">
    <property type="nucleotide sequence ID" value="NZ_JAYDYW010000004.1"/>
</dbReference>
<reference evidence="5 6" key="2">
    <citation type="submission" date="2023-12" db="EMBL/GenBank/DDBJ databases">
        <authorList>
            <consortium name="Cladostephus spongiosus"/>
            <person name="Lorente B."/>
            <person name="Cabral C."/>
            <person name="Frias J."/>
            <person name="Faria J."/>
            <person name="Toubarro D."/>
        </authorList>
    </citation>
    <scope>NUCLEOTIDE SEQUENCE [LARGE SCALE GENOMIC DNA]</scope>
    <source>
        <strain evidence="5 6">ZMCS4</strain>
    </source>
</reference>
<dbReference type="SMART" id="SM00479">
    <property type="entry name" value="EXOIII"/>
    <property type="match status" value="1"/>
</dbReference>
<evidence type="ECO:0000256" key="2">
    <source>
        <dbReference type="ARBA" id="ARBA00022801"/>
    </source>
</evidence>
<dbReference type="SUPFAM" id="SSF53098">
    <property type="entry name" value="Ribonuclease H-like"/>
    <property type="match status" value="1"/>
</dbReference>
<dbReference type="PANTHER" id="PTHR30231">
    <property type="entry name" value="DNA POLYMERASE III SUBUNIT EPSILON"/>
    <property type="match status" value="1"/>
</dbReference>
<dbReference type="InterPro" id="IPR012337">
    <property type="entry name" value="RNaseH-like_sf"/>
</dbReference>
<keyword evidence="1" id="KW-0540">Nuclease</keyword>
<dbReference type="EMBL" id="JAYDYW010000004">
    <property type="protein sequence ID" value="MEE1673074.1"/>
    <property type="molecule type" value="Genomic_DNA"/>
</dbReference>
<evidence type="ECO:0000259" key="4">
    <source>
        <dbReference type="SMART" id="SM00479"/>
    </source>
</evidence>